<dbReference type="GO" id="GO:0012505">
    <property type="term" value="C:endomembrane system"/>
    <property type="evidence" value="ECO:0007669"/>
    <property type="project" value="UniProtKB-SubCell"/>
</dbReference>
<keyword evidence="4" id="KW-0653">Protein transport</keyword>
<accession>A0A8J5XE62</accession>
<comment type="caution">
    <text evidence="7">The sequence shown here is derived from an EMBL/GenBank/DDBJ whole genome shotgun (WGS) entry which is preliminary data.</text>
</comment>
<dbReference type="EMBL" id="JAGTXO010000022">
    <property type="protein sequence ID" value="KAG8462102.1"/>
    <property type="molecule type" value="Genomic_DNA"/>
</dbReference>
<dbReference type="InterPro" id="IPR036045">
    <property type="entry name" value="Sec1-like_sf"/>
</dbReference>
<dbReference type="Pfam" id="PF00995">
    <property type="entry name" value="Sec1"/>
    <property type="match status" value="1"/>
</dbReference>
<keyword evidence="3" id="KW-0813">Transport</keyword>
<dbReference type="GO" id="GO:0015031">
    <property type="term" value="P:protein transport"/>
    <property type="evidence" value="ECO:0007669"/>
    <property type="project" value="UniProtKB-KW"/>
</dbReference>
<evidence type="ECO:0000256" key="5">
    <source>
        <dbReference type="ARBA" id="ARBA00023136"/>
    </source>
</evidence>
<dbReference type="Gene3D" id="3.40.50.1910">
    <property type="match status" value="1"/>
</dbReference>
<evidence type="ECO:0000256" key="4">
    <source>
        <dbReference type="ARBA" id="ARBA00022927"/>
    </source>
</evidence>
<dbReference type="GO" id="GO:0016192">
    <property type="term" value="P:vesicle-mediated transport"/>
    <property type="evidence" value="ECO:0007669"/>
    <property type="project" value="InterPro"/>
</dbReference>
<evidence type="ECO:0000256" key="6">
    <source>
        <dbReference type="ARBA" id="ARBA00073001"/>
    </source>
</evidence>
<name>A0A8J5XE62_DIALT</name>
<proteinExistence type="inferred from homology"/>
<comment type="subcellular location">
    <subcellularLocation>
        <location evidence="1">Endomembrane system</location>
        <topology evidence="1">Peripheral membrane protein</topology>
    </subcellularLocation>
</comment>
<protein>
    <recommendedName>
        <fullName evidence="6">Vacuolar protein sorting-associated protein 45</fullName>
    </recommendedName>
</protein>
<dbReference type="FunFam" id="3.90.830.10:FF:000002">
    <property type="entry name" value="Vacuolar protein sorting-associated protein 45"/>
    <property type="match status" value="1"/>
</dbReference>
<sequence length="643" mass="69694">MDKGTAKVVREYVTRVVTSVQGMKTLVLDHETTAIVSMVMTQSQILQHEVFLIDTLHAPHADRMPHLKAVYYVRPTAENVKRICDALHDPRYGEYHIFLTNIASEKAINALAEADHHEVIQQVQEMYGDYLAINPELFSLGVPTVAGLRGSNHDQAVFDRVVQGVLAALLSFKTKPAIRYQANSSACEKVAQKVAGTIEHEGELFAFRARDVPPLLLVVDRREDAVSPLLNQWTYQSMVHELMGINNSRVDMSGSPGVKPELKEVVLSVDSDPFYAQNMFLNFGDLGANVKALVDEYQAKTHSQRKIDSIADMQAFVENYPEFRKMSGTVSKHVALMSELSRIVDARALMEVSQVEQELACTEDHSSAVQEVESLLANRAVTPDDKLRLVLLYALRYEQSETSALHRFVDALGACGVPAERLRLIPALLEQCGARARSGDLFLNKSFFAVAKKQLQRGIKGVQNVYTQHQPYLAQTLEALAKNKLPEAHYPYVSAFPQLPAPNRGRPPQEVIVFVVGGATYEEAMLVHHFNEQQKQLAAGGASASTGTLSATVGVPLRVVLGGTTVLNSTAFLADLAGGKLGATLGTRRDSVGGAAQSALGAALGAGAGGSSSSAFDPRRLAQLAAAPIASVLGTTSTTSKTL</sequence>
<dbReference type="Proteomes" id="UP000751190">
    <property type="component" value="Unassembled WGS sequence"/>
</dbReference>
<dbReference type="AlphaFoldDB" id="A0A8J5XE62"/>
<dbReference type="Gene3D" id="3.90.830.10">
    <property type="entry name" value="Syntaxin Binding Protein 1, Chain A, domain 2"/>
    <property type="match status" value="1"/>
</dbReference>
<gene>
    <name evidence="7" type="ORF">KFE25_011552</name>
</gene>
<dbReference type="PIRSF" id="PIRSF005715">
    <property type="entry name" value="VPS45_Sec1"/>
    <property type="match status" value="1"/>
</dbReference>
<evidence type="ECO:0000256" key="3">
    <source>
        <dbReference type="ARBA" id="ARBA00022448"/>
    </source>
</evidence>
<dbReference type="Gene3D" id="3.40.50.2060">
    <property type="match status" value="1"/>
</dbReference>
<keyword evidence="5" id="KW-0472">Membrane</keyword>
<dbReference type="Gene3D" id="1.25.40.60">
    <property type="match status" value="1"/>
</dbReference>
<dbReference type="GO" id="GO:0031410">
    <property type="term" value="C:cytoplasmic vesicle"/>
    <property type="evidence" value="ECO:0007669"/>
    <property type="project" value="UniProtKB-ARBA"/>
</dbReference>
<dbReference type="SUPFAM" id="SSF56815">
    <property type="entry name" value="Sec1/munc18-like (SM) proteins"/>
    <property type="match status" value="1"/>
</dbReference>
<evidence type="ECO:0000313" key="7">
    <source>
        <dbReference type="EMBL" id="KAG8462102.1"/>
    </source>
</evidence>
<keyword evidence="8" id="KW-1185">Reference proteome</keyword>
<evidence type="ECO:0000256" key="1">
    <source>
        <dbReference type="ARBA" id="ARBA00004184"/>
    </source>
</evidence>
<dbReference type="InterPro" id="IPR027482">
    <property type="entry name" value="Sec1-like_dom2"/>
</dbReference>
<evidence type="ECO:0000256" key="2">
    <source>
        <dbReference type="ARBA" id="ARBA00009884"/>
    </source>
</evidence>
<organism evidence="7 8">
    <name type="scientific">Diacronema lutheri</name>
    <name type="common">Unicellular marine alga</name>
    <name type="synonym">Monochrysis lutheri</name>
    <dbReference type="NCBI Taxonomy" id="2081491"/>
    <lineage>
        <taxon>Eukaryota</taxon>
        <taxon>Haptista</taxon>
        <taxon>Haptophyta</taxon>
        <taxon>Pavlovophyceae</taxon>
        <taxon>Pavlovales</taxon>
        <taxon>Pavlovaceae</taxon>
        <taxon>Diacronema</taxon>
    </lineage>
</organism>
<reference evidence="7" key="1">
    <citation type="submission" date="2021-05" db="EMBL/GenBank/DDBJ databases">
        <title>The genome of the haptophyte Pavlova lutheri (Diacronema luteri, Pavlovales) - a model for lipid biosynthesis in eukaryotic algae.</title>
        <authorList>
            <person name="Hulatt C.J."/>
            <person name="Posewitz M.C."/>
        </authorList>
    </citation>
    <scope>NUCLEOTIDE SEQUENCE</scope>
    <source>
        <strain evidence="7">NIVA-4/92</strain>
    </source>
</reference>
<dbReference type="PANTHER" id="PTHR11679">
    <property type="entry name" value="VESICLE PROTEIN SORTING-ASSOCIATED"/>
    <property type="match status" value="1"/>
</dbReference>
<dbReference type="InterPro" id="IPR043154">
    <property type="entry name" value="Sec-1-like_dom1"/>
</dbReference>
<dbReference type="InterPro" id="IPR001619">
    <property type="entry name" value="Sec1-like"/>
</dbReference>
<comment type="similarity">
    <text evidence="2">Belongs to the STXBP/unc-18/SEC1 family.</text>
</comment>
<dbReference type="OMA" id="VHQLNNA"/>
<evidence type="ECO:0000313" key="8">
    <source>
        <dbReference type="Proteomes" id="UP000751190"/>
    </source>
</evidence>
<dbReference type="InterPro" id="IPR043127">
    <property type="entry name" value="Sec-1-like_dom3a"/>
</dbReference>
<dbReference type="OrthoDB" id="10266265at2759"/>